<proteinExistence type="predicted"/>
<reference evidence="2 3" key="1">
    <citation type="submission" date="2019-04" db="EMBL/GenBank/DDBJ databases">
        <title>High contiguity whole genome sequence and gene annotation resource for two Venturia nashicola isolates.</title>
        <authorList>
            <person name="Prokchorchik M."/>
            <person name="Won K."/>
            <person name="Lee Y."/>
            <person name="Choi E.D."/>
            <person name="Segonzac C."/>
            <person name="Sohn K.H."/>
        </authorList>
    </citation>
    <scope>NUCLEOTIDE SEQUENCE [LARGE SCALE GENOMIC DNA]</scope>
    <source>
        <strain evidence="2 3">PRI2</strain>
    </source>
</reference>
<dbReference type="AlphaFoldDB" id="A0A4Z1NDF7"/>
<protein>
    <submittedName>
        <fullName evidence="2">Uncharacterized protein</fullName>
    </submittedName>
</protein>
<sequence>MRRQRIHLTETGNHETRSRNSLVTISSFESLRTHVVQQKNDSTELEEEYAQFLPSPPVTPPGREEYFRDMKTQQKEVQRRVLPPITAVSTPSSFIRPQGPHPNKQLKYIPNFSRLFSRSNPPAVQNAIWRTRMRGQKIQDDAEPEPLDRYLRGKLDEHLLTKKIEELRKEVEMIDERGDEWKKALGILEETELKMALEMSMEMKEDGDGYGSLDCAKVG</sequence>
<evidence type="ECO:0000313" key="3">
    <source>
        <dbReference type="Proteomes" id="UP000298493"/>
    </source>
</evidence>
<evidence type="ECO:0000313" key="2">
    <source>
        <dbReference type="EMBL" id="TID13406.1"/>
    </source>
</evidence>
<dbReference type="EMBL" id="SNSC02000026">
    <property type="protein sequence ID" value="TID13406.1"/>
    <property type="molecule type" value="Genomic_DNA"/>
</dbReference>
<comment type="caution">
    <text evidence="2">The sequence shown here is derived from an EMBL/GenBank/DDBJ whole genome shotgun (WGS) entry which is preliminary data.</text>
</comment>
<feature type="coiled-coil region" evidence="1">
    <location>
        <begin position="157"/>
        <end position="184"/>
    </location>
</feature>
<keyword evidence="1" id="KW-0175">Coiled coil</keyword>
<organism evidence="2 3">
    <name type="scientific">Venturia nashicola</name>
    <dbReference type="NCBI Taxonomy" id="86259"/>
    <lineage>
        <taxon>Eukaryota</taxon>
        <taxon>Fungi</taxon>
        <taxon>Dikarya</taxon>
        <taxon>Ascomycota</taxon>
        <taxon>Pezizomycotina</taxon>
        <taxon>Dothideomycetes</taxon>
        <taxon>Pleosporomycetidae</taxon>
        <taxon>Venturiales</taxon>
        <taxon>Venturiaceae</taxon>
        <taxon>Venturia</taxon>
    </lineage>
</organism>
<keyword evidence="3" id="KW-1185">Reference proteome</keyword>
<accession>A0A4Z1NDF7</accession>
<evidence type="ECO:0000256" key="1">
    <source>
        <dbReference type="SAM" id="Coils"/>
    </source>
</evidence>
<dbReference type="Proteomes" id="UP000298493">
    <property type="component" value="Unassembled WGS sequence"/>
</dbReference>
<name>A0A4Z1NDF7_9PEZI</name>
<gene>
    <name evidence="2" type="ORF">E6O75_ATG11322</name>
</gene>